<dbReference type="PANTHER" id="PTHR42924:SF3">
    <property type="entry name" value="POLYMERASE_HISTIDINOL PHOSPHATASE N-TERMINAL DOMAIN-CONTAINING PROTEIN"/>
    <property type="match status" value="1"/>
</dbReference>
<dbReference type="SUPFAM" id="SSF89550">
    <property type="entry name" value="PHP domain-like"/>
    <property type="match status" value="1"/>
</dbReference>
<dbReference type="GO" id="GO:0004534">
    <property type="term" value="F:5'-3' RNA exonuclease activity"/>
    <property type="evidence" value="ECO:0007669"/>
    <property type="project" value="TreeGrafter"/>
</dbReference>
<keyword evidence="3" id="KW-1185">Reference proteome</keyword>
<dbReference type="AlphaFoldDB" id="I4C835"/>
<dbReference type="InterPro" id="IPR004013">
    <property type="entry name" value="PHP_dom"/>
</dbReference>
<sequence length="285" mass="31028">MIDLHVHTNMSDGTFSPAEVVKRAASLGLRAIAITDHDTVSGVEQATEQGQISGVEIVPGLEISADWDKGILHVLGYFMDQENEALVSALDFLQTGRRERIPRILAKLKENSDILVSQEAIDREAAGGVPGRPHVAKVMVREGLVETMQEAFDRYLGKGTPAYVKKAKLPASTAIRVICEAGGIPVLAHPYSLGSENEASLIETVTVLMDSGLQGIEAFYPKHTLRQTEIYLSVASRFGLTVTGGTDFHGEVKPDIELGQFPQYPPMDYSILESLKSRLLSRENS</sequence>
<evidence type="ECO:0000313" key="3">
    <source>
        <dbReference type="Proteomes" id="UP000006055"/>
    </source>
</evidence>
<dbReference type="Proteomes" id="UP000006055">
    <property type="component" value="Chromosome"/>
</dbReference>
<dbReference type="PANTHER" id="PTHR42924">
    <property type="entry name" value="EXONUCLEASE"/>
    <property type="match status" value="1"/>
</dbReference>
<dbReference type="InterPro" id="IPR003141">
    <property type="entry name" value="Pol/His_phosphatase_N"/>
</dbReference>
<evidence type="ECO:0000259" key="1">
    <source>
        <dbReference type="SMART" id="SM00481"/>
    </source>
</evidence>
<dbReference type="CDD" id="cd07438">
    <property type="entry name" value="PHP_HisPPase_AMP"/>
    <property type="match status" value="1"/>
</dbReference>
<name>I4C835_DESTA</name>
<protein>
    <submittedName>
        <fullName evidence="2">Putative metal-dependent phosphoesterase, PHP family</fullName>
    </submittedName>
</protein>
<accession>I4C835</accession>
<dbReference type="STRING" id="706587.Desti_3063"/>
<proteinExistence type="predicted"/>
<organism evidence="2 3">
    <name type="scientific">Desulfomonile tiedjei (strain ATCC 49306 / DSM 6799 / DCB-1)</name>
    <dbReference type="NCBI Taxonomy" id="706587"/>
    <lineage>
        <taxon>Bacteria</taxon>
        <taxon>Pseudomonadati</taxon>
        <taxon>Thermodesulfobacteriota</taxon>
        <taxon>Desulfomonilia</taxon>
        <taxon>Desulfomonilales</taxon>
        <taxon>Desulfomonilaceae</taxon>
        <taxon>Desulfomonile</taxon>
    </lineage>
</organism>
<dbReference type="InterPro" id="IPR052018">
    <property type="entry name" value="PHP_domain"/>
</dbReference>
<dbReference type="HOGENOM" id="CLU_067347_1_0_7"/>
<dbReference type="KEGG" id="dti:Desti_3063"/>
<dbReference type="GO" id="GO:0035312">
    <property type="term" value="F:5'-3' DNA exonuclease activity"/>
    <property type="evidence" value="ECO:0007669"/>
    <property type="project" value="TreeGrafter"/>
</dbReference>
<feature type="domain" description="Polymerase/histidinol phosphatase N-terminal" evidence="1">
    <location>
        <begin position="2"/>
        <end position="67"/>
    </location>
</feature>
<dbReference type="InterPro" id="IPR016195">
    <property type="entry name" value="Pol/histidinol_Pase-like"/>
</dbReference>
<dbReference type="OrthoDB" id="9804333at2"/>
<gene>
    <name evidence="2" type="ordered locus">Desti_3063</name>
</gene>
<dbReference type="Gene3D" id="1.10.150.650">
    <property type="match status" value="1"/>
</dbReference>
<dbReference type="Gene3D" id="3.20.20.140">
    <property type="entry name" value="Metal-dependent hydrolases"/>
    <property type="match status" value="1"/>
</dbReference>
<evidence type="ECO:0000313" key="2">
    <source>
        <dbReference type="EMBL" id="AFM25726.1"/>
    </source>
</evidence>
<reference evidence="3" key="1">
    <citation type="submission" date="2012-06" db="EMBL/GenBank/DDBJ databases">
        <title>Complete sequence of chromosome of Desulfomonile tiedjei DSM 6799.</title>
        <authorList>
            <person name="Lucas S."/>
            <person name="Copeland A."/>
            <person name="Lapidus A."/>
            <person name="Glavina del Rio T."/>
            <person name="Dalin E."/>
            <person name="Tice H."/>
            <person name="Bruce D."/>
            <person name="Goodwin L."/>
            <person name="Pitluck S."/>
            <person name="Peters L."/>
            <person name="Ovchinnikova G."/>
            <person name="Zeytun A."/>
            <person name="Lu M."/>
            <person name="Kyrpides N."/>
            <person name="Mavromatis K."/>
            <person name="Ivanova N."/>
            <person name="Brettin T."/>
            <person name="Detter J.C."/>
            <person name="Han C."/>
            <person name="Larimer F."/>
            <person name="Land M."/>
            <person name="Hauser L."/>
            <person name="Markowitz V."/>
            <person name="Cheng J.-F."/>
            <person name="Hugenholtz P."/>
            <person name="Woyke T."/>
            <person name="Wu D."/>
            <person name="Spring S."/>
            <person name="Schroeder M."/>
            <person name="Brambilla E."/>
            <person name="Klenk H.-P."/>
            <person name="Eisen J.A."/>
        </authorList>
    </citation>
    <scope>NUCLEOTIDE SEQUENCE [LARGE SCALE GENOMIC DNA]</scope>
    <source>
        <strain evidence="3">ATCC 49306 / DSM 6799 / DCB-1</strain>
    </source>
</reference>
<dbReference type="EMBL" id="CP003360">
    <property type="protein sequence ID" value="AFM25726.1"/>
    <property type="molecule type" value="Genomic_DNA"/>
</dbReference>
<dbReference type="Pfam" id="PF02811">
    <property type="entry name" value="PHP"/>
    <property type="match status" value="1"/>
</dbReference>
<dbReference type="RefSeq" id="WP_014810863.1">
    <property type="nucleotide sequence ID" value="NC_018025.1"/>
</dbReference>
<dbReference type="eggNOG" id="COG0613">
    <property type="taxonomic scope" value="Bacteria"/>
</dbReference>
<dbReference type="SMART" id="SM00481">
    <property type="entry name" value="POLIIIAc"/>
    <property type="match status" value="1"/>
</dbReference>
<dbReference type="PATRIC" id="fig|706587.4.peg.3482"/>